<dbReference type="FunCoup" id="A0A200QCC2">
    <property type="interactions" value="481"/>
</dbReference>
<evidence type="ECO:0000256" key="1">
    <source>
        <dbReference type="SAM" id="Phobius"/>
    </source>
</evidence>
<protein>
    <submittedName>
        <fullName evidence="2">Uncharacterized protein</fullName>
    </submittedName>
</protein>
<comment type="caution">
    <text evidence="2">The sequence shown here is derived from an EMBL/GenBank/DDBJ whole genome shotgun (WGS) entry which is preliminary data.</text>
</comment>
<keyword evidence="1" id="KW-0812">Transmembrane</keyword>
<gene>
    <name evidence="2" type="ORF">BVC80_339g43</name>
</gene>
<keyword evidence="1" id="KW-1133">Transmembrane helix</keyword>
<dbReference type="EMBL" id="MVGT01002360">
    <property type="protein sequence ID" value="OVA08114.1"/>
    <property type="molecule type" value="Genomic_DNA"/>
</dbReference>
<dbReference type="OrthoDB" id="611851at2759"/>
<dbReference type="PANTHER" id="PTHR36318">
    <property type="entry name" value="OS06G0581300 PROTEIN"/>
    <property type="match status" value="1"/>
</dbReference>
<evidence type="ECO:0000313" key="2">
    <source>
        <dbReference type="EMBL" id="OVA08114.1"/>
    </source>
</evidence>
<dbReference type="AlphaFoldDB" id="A0A200QCC2"/>
<keyword evidence="1" id="KW-0472">Membrane</keyword>
<proteinExistence type="predicted"/>
<feature type="transmembrane region" description="Helical" evidence="1">
    <location>
        <begin position="6"/>
        <end position="28"/>
    </location>
</feature>
<organism evidence="2 3">
    <name type="scientific">Macleaya cordata</name>
    <name type="common">Five-seeded plume-poppy</name>
    <name type="synonym">Bocconia cordata</name>
    <dbReference type="NCBI Taxonomy" id="56857"/>
    <lineage>
        <taxon>Eukaryota</taxon>
        <taxon>Viridiplantae</taxon>
        <taxon>Streptophyta</taxon>
        <taxon>Embryophyta</taxon>
        <taxon>Tracheophyta</taxon>
        <taxon>Spermatophyta</taxon>
        <taxon>Magnoliopsida</taxon>
        <taxon>Ranunculales</taxon>
        <taxon>Papaveraceae</taxon>
        <taxon>Papaveroideae</taxon>
        <taxon>Macleaya</taxon>
    </lineage>
</organism>
<reference evidence="2 3" key="1">
    <citation type="journal article" date="2017" name="Mol. Plant">
        <title>The Genome of Medicinal Plant Macleaya cordata Provides New Insights into Benzylisoquinoline Alkaloids Metabolism.</title>
        <authorList>
            <person name="Liu X."/>
            <person name="Liu Y."/>
            <person name="Huang P."/>
            <person name="Ma Y."/>
            <person name="Qing Z."/>
            <person name="Tang Q."/>
            <person name="Cao H."/>
            <person name="Cheng P."/>
            <person name="Zheng Y."/>
            <person name="Yuan Z."/>
            <person name="Zhou Y."/>
            <person name="Liu J."/>
            <person name="Tang Z."/>
            <person name="Zhuo Y."/>
            <person name="Zhang Y."/>
            <person name="Yu L."/>
            <person name="Huang J."/>
            <person name="Yang P."/>
            <person name="Peng Q."/>
            <person name="Zhang J."/>
            <person name="Jiang W."/>
            <person name="Zhang Z."/>
            <person name="Lin K."/>
            <person name="Ro D.K."/>
            <person name="Chen X."/>
            <person name="Xiong X."/>
            <person name="Shang Y."/>
            <person name="Huang S."/>
            <person name="Zeng J."/>
        </authorList>
    </citation>
    <scope>NUCLEOTIDE SEQUENCE [LARGE SCALE GENOMIC DNA]</scope>
    <source>
        <strain evidence="3">cv. BLH2017</strain>
        <tissue evidence="2">Root</tissue>
    </source>
</reference>
<accession>A0A200QCC2</accession>
<keyword evidence="3" id="KW-1185">Reference proteome</keyword>
<name>A0A200QCC2_MACCD</name>
<evidence type="ECO:0000313" key="3">
    <source>
        <dbReference type="Proteomes" id="UP000195402"/>
    </source>
</evidence>
<feature type="transmembrane region" description="Helical" evidence="1">
    <location>
        <begin position="40"/>
        <end position="61"/>
    </location>
</feature>
<dbReference type="InterPro" id="IPR009943">
    <property type="entry name" value="DUF1475"/>
</dbReference>
<feature type="transmembrane region" description="Helical" evidence="1">
    <location>
        <begin position="131"/>
        <end position="153"/>
    </location>
</feature>
<dbReference type="Pfam" id="PF07343">
    <property type="entry name" value="DUF1475"/>
    <property type="match status" value="2"/>
</dbReference>
<sequence length="166" mass="18620">MASVSVNVLRTLFCVLGGLMVATLIYTISIDGLPFRKELLTPWMATTLIDFYIIVVALAAWVAYKEPNLISEVVWIILLICFGSITTCAFIVVQLFKLSSQDALQDPMYYVLLRYHDKDDIERKRKFSSVVAARVLFSALGCLMLGALVYTILTDGTPFRKELLTP</sequence>
<dbReference type="InParanoid" id="A0A200QCC2"/>
<feature type="transmembrane region" description="Helical" evidence="1">
    <location>
        <begin position="73"/>
        <end position="96"/>
    </location>
</feature>
<dbReference type="Proteomes" id="UP000195402">
    <property type="component" value="Unassembled WGS sequence"/>
</dbReference>
<dbReference type="STRING" id="56857.A0A200QCC2"/>
<dbReference type="PANTHER" id="PTHR36318:SF3">
    <property type="entry name" value="OS06G0581300 PROTEIN"/>
    <property type="match status" value="1"/>
</dbReference>
<dbReference type="OMA" id="KEANWIT"/>